<organism evidence="1 2">
    <name type="scientific">Mycobacterium yunnanensis</name>
    <dbReference type="NCBI Taxonomy" id="368477"/>
    <lineage>
        <taxon>Bacteria</taxon>
        <taxon>Bacillati</taxon>
        <taxon>Actinomycetota</taxon>
        <taxon>Actinomycetes</taxon>
        <taxon>Mycobacteriales</taxon>
        <taxon>Mycobacteriaceae</taxon>
        <taxon>Mycobacterium</taxon>
    </lineage>
</organism>
<dbReference type="Proteomes" id="UP001141629">
    <property type="component" value="Unassembled WGS sequence"/>
</dbReference>
<name>A0A9X3C0F6_9MYCO</name>
<keyword evidence="2" id="KW-1185">Reference proteome</keyword>
<dbReference type="AlphaFoldDB" id="A0A9X3C0F6"/>
<comment type="caution">
    <text evidence="1">The sequence shown here is derived from an EMBL/GenBank/DDBJ whole genome shotgun (WGS) entry which is preliminary data.</text>
</comment>
<evidence type="ECO:0000313" key="2">
    <source>
        <dbReference type="Proteomes" id="UP001141629"/>
    </source>
</evidence>
<gene>
    <name evidence="1" type="ORF">H7K45_03675</name>
</gene>
<reference evidence="1" key="1">
    <citation type="submission" date="2020-07" db="EMBL/GenBank/DDBJ databases">
        <authorList>
            <person name="Pettersson B.M.F."/>
            <person name="Behra P.R.K."/>
            <person name="Ramesh M."/>
            <person name="Das S."/>
            <person name="Dasgupta S."/>
            <person name="Kirsebom L.A."/>
        </authorList>
    </citation>
    <scope>NUCLEOTIDE SEQUENCE</scope>
    <source>
        <strain evidence="1">DSM 44838</strain>
    </source>
</reference>
<proteinExistence type="predicted"/>
<reference evidence="1" key="2">
    <citation type="journal article" date="2022" name="BMC Genomics">
        <title>Comparative genome analysis of mycobacteria focusing on tRNA and non-coding RNA.</title>
        <authorList>
            <person name="Behra P.R.K."/>
            <person name="Pettersson B.M.F."/>
            <person name="Ramesh M."/>
            <person name="Das S."/>
            <person name="Dasgupta S."/>
            <person name="Kirsebom L.A."/>
        </authorList>
    </citation>
    <scope>NUCLEOTIDE SEQUENCE</scope>
    <source>
        <strain evidence="1">DSM 44838</strain>
    </source>
</reference>
<dbReference type="EMBL" id="JACKVK010000003">
    <property type="protein sequence ID" value="MCV7419631.1"/>
    <property type="molecule type" value="Genomic_DNA"/>
</dbReference>
<accession>A0A9X3C0F6</accession>
<dbReference type="Gene3D" id="3.40.960.10">
    <property type="entry name" value="VSR Endonuclease"/>
    <property type="match status" value="1"/>
</dbReference>
<evidence type="ECO:0000313" key="1">
    <source>
        <dbReference type="EMBL" id="MCV7419631.1"/>
    </source>
</evidence>
<evidence type="ECO:0008006" key="3">
    <source>
        <dbReference type="Google" id="ProtNLM"/>
    </source>
</evidence>
<protein>
    <recommendedName>
        <fullName evidence="3">DUF559 domain-containing protein</fullName>
    </recommendedName>
</protein>
<dbReference type="InterPro" id="IPR011335">
    <property type="entry name" value="Restrct_endonuc-II-like"/>
</dbReference>
<dbReference type="SUPFAM" id="SSF52980">
    <property type="entry name" value="Restriction endonuclease-like"/>
    <property type="match status" value="1"/>
</dbReference>
<sequence length="293" mass="32730">MPTVDDDTTPFIGSEALVNGRVANKYQLRKAHQAILPDIYLPAGVQPTLRQRTRGAWQWTYGDGVICGLAAAAMHGSRWIADDVPVELIWPNARPPRGVKTRRDRLLGNEFETLDGMWVTTAARTAFDLGRRGPVGSCVERIDALGRATGLDVDSVLAVARRHPGSPGVRKLPAVLDLYDPGAESPRETWLRLLLIRAGYPRPRTQIPVSGGYGQPTYYLDMGWEERRLAVEYDGDHHRTDPVQFAKDIVRIELAHQLGWQVIRVAKANRTADVLARVQRAWQSSVRTDREES</sequence>